<dbReference type="NCBIfam" id="NF043066">
    <property type="entry name" value="ETEC_3214_dom"/>
    <property type="match status" value="1"/>
</dbReference>
<comment type="caution">
    <text evidence="1">The sequence shown here is derived from an EMBL/GenBank/DDBJ whole genome shotgun (WGS) entry which is preliminary data.</text>
</comment>
<evidence type="ECO:0000313" key="1">
    <source>
        <dbReference type="EMBL" id="TKT03692.1"/>
    </source>
</evidence>
<name>A0A4U5WPV1_STRLS</name>
<dbReference type="RefSeq" id="WP_137309532.1">
    <property type="nucleotide sequence ID" value="NZ_SZNQ01000001.1"/>
</dbReference>
<dbReference type="AlphaFoldDB" id="A0A4U5WPV1"/>
<sequence>MQPDPEPWYTTTLNVWTLAGVLVATWTLTKTLTEGWRRTIGRRRYLTTRLRKIAPGVRHDYVESLLGEPKWQSTMECTRLVANEGQNTDDYDRKVEITVRTWPLSRLGYLVTWGDDDTVVMYGITTISWWFRPRVLIGDTRIRLGKTPFAVLGEPGEHSAWLGNRRFGYREHHYFGNPGGYRSWYVGVNDIGYNAVHPALDWFDDEDDSRTRLLPDRQAAYRASAPINTVVISGIALYEEVQEGGFFGISLGVDQDLVRLADPEYQVIDSRISRAHRRIRDWRWLMNYRRRERKLRALYCR</sequence>
<proteinExistence type="predicted"/>
<dbReference type="OrthoDB" id="4137901at2"/>
<dbReference type="InterPro" id="IPR050010">
    <property type="entry name" value="ETEC_3214_dom"/>
</dbReference>
<keyword evidence="2" id="KW-1185">Reference proteome</keyword>
<dbReference type="EMBL" id="SZNQ01000001">
    <property type="protein sequence ID" value="TKT03692.1"/>
    <property type="molecule type" value="Genomic_DNA"/>
</dbReference>
<reference evidence="1 2" key="1">
    <citation type="submission" date="2019-04" db="EMBL/GenBank/DDBJ databases">
        <title>Streptomyces lasaliensis sp. nov., an Actinomycete isolated from soil which produces the polyether antibiotic lasalocid.</title>
        <authorList>
            <person name="Erwin G."/>
            <person name="Haber C."/>
        </authorList>
    </citation>
    <scope>NUCLEOTIDE SEQUENCE [LARGE SCALE GENOMIC DNA]</scope>
    <source>
        <strain evidence="1 2">X-537</strain>
    </source>
</reference>
<protein>
    <submittedName>
        <fullName evidence="1">Uncharacterized protein</fullName>
    </submittedName>
</protein>
<accession>A0A4U5WPV1</accession>
<dbReference type="Proteomes" id="UP000305929">
    <property type="component" value="Unassembled WGS sequence"/>
</dbReference>
<gene>
    <name evidence="1" type="ORF">E4U91_28990</name>
</gene>
<organism evidence="1 2">
    <name type="scientific">Streptomyces lasalocidi</name>
    <name type="common">Streptomyces lasaliensis</name>
    <dbReference type="NCBI Taxonomy" id="324833"/>
    <lineage>
        <taxon>Bacteria</taxon>
        <taxon>Bacillati</taxon>
        <taxon>Actinomycetota</taxon>
        <taxon>Actinomycetes</taxon>
        <taxon>Kitasatosporales</taxon>
        <taxon>Streptomycetaceae</taxon>
        <taxon>Streptomyces</taxon>
    </lineage>
</organism>
<evidence type="ECO:0000313" key="2">
    <source>
        <dbReference type="Proteomes" id="UP000305929"/>
    </source>
</evidence>